<keyword evidence="8" id="KW-1185">Reference proteome</keyword>
<dbReference type="GO" id="GO:0016887">
    <property type="term" value="F:ATP hydrolysis activity"/>
    <property type="evidence" value="ECO:0007669"/>
    <property type="project" value="TreeGrafter"/>
</dbReference>
<dbReference type="EMBL" id="BDRX01000119">
    <property type="protein sequence ID" value="GBF98233.1"/>
    <property type="molecule type" value="Genomic_DNA"/>
</dbReference>
<keyword evidence="4" id="KW-0375">Hydrogen ion transport</keyword>
<comment type="similarity">
    <text evidence="2">Belongs to the V-ATPase G subunit family.</text>
</comment>
<sequence>MHARKGHHGHYSAPAEEGGEGIAKLLAAETAAAKIVAEARKARPRLGQSSPDRQERVKQAKAEAHREIAAYKAEREGAYQKMLSDATSGAAETAQRLQADSGRAIAQVEAEVDAARADVVALLVRYATTV</sequence>
<gene>
    <name evidence="7" type="ORF">Rsub_11053</name>
</gene>
<evidence type="ECO:0000256" key="5">
    <source>
        <dbReference type="ARBA" id="ARBA00023065"/>
    </source>
</evidence>
<accession>A0A2V0PJR8</accession>
<keyword evidence="3" id="KW-0813">Transport</keyword>
<reference evidence="7 8" key="1">
    <citation type="journal article" date="2018" name="Sci. Rep.">
        <title>Raphidocelis subcapitata (=Pseudokirchneriella subcapitata) provides an insight into genome evolution and environmental adaptations in the Sphaeropleales.</title>
        <authorList>
            <person name="Suzuki S."/>
            <person name="Yamaguchi H."/>
            <person name="Nakajima N."/>
            <person name="Kawachi M."/>
        </authorList>
    </citation>
    <scope>NUCLEOTIDE SEQUENCE [LARGE SCALE GENOMIC DNA]</scope>
    <source>
        <strain evidence="7 8">NIES-35</strain>
    </source>
</reference>
<comment type="caution">
    <text evidence="7">The sequence shown here is derived from an EMBL/GenBank/DDBJ whole genome shotgun (WGS) entry which is preliminary data.</text>
</comment>
<feature type="region of interest" description="Disordered" evidence="6">
    <location>
        <begin position="40"/>
        <end position="61"/>
    </location>
</feature>
<evidence type="ECO:0000313" key="8">
    <source>
        <dbReference type="Proteomes" id="UP000247498"/>
    </source>
</evidence>
<dbReference type="Pfam" id="PF03179">
    <property type="entry name" value="V-ATPase_G"/>
    <property type="match status" value="1"/>
</dbReference>
<dbReference type="GO" id="GO:0000221">
    <property type="term" value="C:vacuolar proton-transporting V-type ATPase, V1 domain"/>
    <property type="evidence" value="ECO:0007669"/>
    <property type="project" value="TreeGrafter"/>
</dbReference>
<evidence type="ECO:0000256" key="6">
    <source>
        <dbReference type="SAM" id="MobiDB-lite"/>
    </source>
</evidence>
<dbReference type="Proteomes" id="UP000247498">
    <property type="component" value="Unassembled WGS sequence"/>
</dbReference>
<organism evidence="7 8">
    <name type="scientific">Raphidocelis subcapitata</name>
    <dbReference type="NCBI Taxonomy" id="307507"/>
    <lineage>
        <taxon>Eukaryota</taxon>
        <taxon>Viridiplantae</taxon>
        <taxon>Chlorophyta</taxon>
        <taxon>core chlorophytes</taxon>
        <taxon>Chlorophyceae</taxon>
        <taxon>CS clade</taxon>
        <taxon>Sphaeropleales</taxon>
        <taxon>Selenastraceae</taxon>
        <taxon>Raphidocelis</taxon>
    </lineage>
</organism>
<keyword evidence="7" id="KW-0812">Transmembrane</keyword>
<keyword evidence="5" id="KW-0406">Ion transport</keyword>
<evidence type="ECO:0000256" key="2">
    <source>
        <dbReference type="ARBA" id="ARBA00010066"/>
    </source>
</evidence>
<dbReference type="InterPro" id="IPR005124">
    <property type="entry name" value="V-ATPase_G"/>
</dbReference>
<dbReference type="OrthoDB" id="250802at2759"/>
<comment type="function">
    <text evidence="1">Catalytic subunit of the peripheral V1 complex of vacuolar ATPase (V-ATPase). V-ATPase is responsible for acidifying a variety of intracellular compartments in eukaryotic cells.</text>
</comment>
<dbReference type="STRING" id="307507.A0A2V0PJR8"/>
<evidence type="ECO:0000256" key="1">
    <source>
        <dbReference type="ARBA" id="ARBA00003847"/>
    </source>
</evidence>
<evidence type="ECO:0000256" key="3">
    <source>
        <dbReference type="ARBA" id="ARBA00022448"/>
    </source>
</evidence>
<dbReference type="PANTHER" id="PTHR12713">
    <property type="entry name" value="VACUOLAR ATP SYNTHASE SUBUNIT G"/>
    <property type="match status" value="1"/>
</dbReference>
<dbReference type="InParanoid" id="A0A2V0PJR8"/>
<keyword evidence="7" id="KW-0472">Membrane</keyword>
<dbReference type="AlphaFoldDB" id="A0A2V0PJR8"/>
<dbReference type="GO" id="GO:0046961">
    <property type="term" value="F:proton-transporting ATPase activity, rotational mechanism"/>
    <property type="evidence" value="ECO:0007669"/>
    <property type="project" value="InterPro"/>
</dbReference>
<evidence type="ECO:0000313" key="7">
    <source>
        <dbReference type="EMBL" id="GBF98233.1"/>
    </source>
</evidence>
<dbReference type="PANTHER" id="PTHR12713:SF11">
    <property type="entry name" value="V-TYPE PROTON ATPASE SUBUNIT G"/>
    <property type="match status" value="1"/>
</dbReference>
<dbReference type="FunCoup" id="A0A2V0PJR8">
    <property type="interactions" value="1163"/>
</dbReference>
<dbReference type="Gene3D" id="1.20.5.2950">
    <property type="match status" value="1"/>
</dbReference>
<evidence type="ECO:0000256" key="4">
    <source>
        <dbReference type="ARBA" id="ARBA00022781"/>
    </source>
</evidence>
<name>A0A2V0PJR8_9CHLO</name>
<proteinExistence type="inferred from homology"/>
<protein>
    <submittedName>
        <fullName evidence="7">Transmembrane ATPase</fullName>
    </submittedName>
</protein>
<feature type="compositionally biased region" description="Basic and acidic residues" evidence="6">
    <location>
        <begin position="52"/>
        <end position="61"/>
    </location>
</feature>